<dbReference type="RefSeq" id="XP_038738961.1">
    <property type="nucleotide sequence ID" value="XM_038895749.1"/>
</dbReference>
<feature type="compositionally biased region" description="Basic and acidic residues" evidence="1">
    <location>
        <begin position="1"/>
        <end position="17"/>
    </location>
</feature>
<dbReference type="AlphaFoldDB" id="A0A9P6I086"/>
<feature type="region of interest" description="Disordered" evidence="1">
    <location>
        <begin position="1"/>
        <end position="49"/>
    </location>
</feature>
<name>A0A9P6I086_9PEZI</name>
<sequence length="112" mass="12374">MFQGKDDDKGSRAEARASTRTTTVLEPEHEVEPDLNGPVLPQPTTPTLAKYSTTTSKLRVVTRDIAQSTLQRLIDGYDDKPGGGYPAEFRQDGCLVVQKKRIWNANTDKDAP</sequence>
<comment type="caution">
    <text evidence="2">The sequence shown here is derived from an EMBL/GenBank/DDBJ whole genome shotgun (WGS) entry which is preliminary data.</text>
</comment>
<reference evidence="2" key="1">
    <citation type="submission" date="2020-03" db="EMBL/GenBank/DDBJ databases">
        <authorList>
            <person name="He L."/>
        </authorList>
    </citation>
    <scope>NUCLEOTIDE SEQUENCE</scope>
    <source>
        <strain evidence="2">CkLH20</strain>
    </source>
</reference>
<evidence type="ECO:0000313" key="3">
    <source>
        <dbReference type="Proteomes" id="UP000781932"/>
    </source>
</evidence>
<organism evidence="2 3">
    <name type="scientific">Colletotrichum karsti</name>
    <dbReference type="NCBI Taxonomy" id="1095194"/>
    <lineage>
        <taxon>Eukaryota</taxon>
        <taxon>Fungi</taxon>
        <taxon>Dikarya</taxon>
        <taxon>Ascomycota</taxon>
        <taxon>Pezizomycotina</taxon>
        <taxon>Sordariomycetes</taxon>
        <taxon>Hypocreomycetidae</taxon>
        <taxon>Glomerellales</taxon>
        <taxon>Glomerellaceae</taxon>
        <taxon>Colletotrichum</taxon>
        <taxon>Colletotrichum boninense species complex</taxon>
    </lineage>
</organism>
<proteinExistence type="predicted"/>
<evidence type="ECO:0000313" key="2">
    <source>
        <dbReference type="EMBL" id="KAF9869500.1"/>
    </source>
</evidence>
<protein>
    <submittedName>
        <fullName evidence="2">Uncharacterized protein</fullName>
    </submittedName>
</protein>
<dbReference type="Proteomes" id="UP000781932">
    <property type="component" value="Unassembled WGS sequence"/>
</dbReference>
<reference evidence="2" key="2">
    <citation type="submission" date="2020-11" db="EMBL/GenBank/DDBJ databases">
        <title>Whole genome sequencing of Colletotrichum sp.</title>
        <authorList>
            <person name="Li H."/>
        </authorList>
    </citation>
    <scope>NUCLEOTIDE SEQUENCE</scope>
    <source>
        <strain evidence="2">CkLH20</strain>
    </source>
</reference>
<dbReference type="EMBL" id="JAATWM020000070">
    <property type="protein sequence ID" value="KAF9869500.1"/>
    <property type="molecule type" value="Genomic_DNA"/>
</dbReference>
<accession>A0A9P6I086</accession>
<keyword evidence="3" id="KW-1185">Reference proteome</keyword>
<evidence type="ECO:0000256" key="1">
    <source>
        <dbReference type="SAM" id="MobiDB-lite"/>
    </source>
</evidence>
<dbReference type="GeneID" id="62168823"/>
<gene>
    <name evidence="2" type="ORF">CkaCkLH20_13038</name>
</gene>